<comment type="caution">
    <text evidence="2">The sequence shown here is derived from an EMBL/GenBank/DDBJ whole genome shotgun (WGS) entry which is preliminary data.</text>
</comment>
<proteinExistence type="predicted"/>
<feature type="transmembrane region" description="Helical" evidence="1">
    <location>
        <begin position="31"/>
        <end position="51"/>
    </location>
</feature>
<keyword evidence="1" id="KW-0812">Transmembrane</keyword>
<evidence type="ECO:0000313" key="2">
    <source>
        <dbReference type="EMBL" id="MCB8605266.1"/>
    </source>
</evidence>
<organism evidence="2 3">
    <name type="scientific">Veillonella nakazawae</name>
    <dbReference type="NCBI Taxonomy" id="2682456"/>
    <lineage>
        <taxon>Bacteria</taxon>
        <taxon>Bacillati</taxon>
        <taxon>Bacillota</taxon>
        <taxon>Negativicutes</taxon>
        <taxon>Veillonellales</taxon>
        <taxon>Veillonellaceae</taxon>
        <taxon>Veillonella</taxon>
    </lineage>
</organism>
<gene>
    <name evidence="2" type="ORF">LJD63_03175</name>
</gene>
<dbReference type="RefSeq" id="WP_227283148.1">
    <property type="nucleotide sequence ID" value="NZ_JAJDLA010000003.1"/>
</dbReference>
<dbReference type="EMBL" id="JAJDLA010000003">
    <property type="protein sequence ID" value="MCB8605266.1"/>
    <property type="molecule type" value="Genomic_DNA"/>
</dbReference>
<dbReference type="AlphaFoldDB" id="A0AB35HAL1"/>
<dbReference type="Proteomes" id="UP001198010">
    <property type="component" value="Unassembled WGS sequence"/>
</dbReference>
<keyword evidence="1" id="KW-0472">Membrane</keyword>
<name>A0AB35HAL1_9FIRM</name>
<reference evidence="2" key="1">
    <citation type="submission" date="2021-10" db="EMBL/GenBank/DDBJ databases">
        <title>Collection of gut derived symbiotic bacterial strains cultured from healthy donors.</title>
        <authorList>
            <person name="Lin H."/>
            <person name="Littmann E."/>
            <person name="Kohout C."/>
            <person name="Pamer E.G."/>
        </authorList>
    </citation>
    <scope>NUCLEOTIDE SEQUENCE</scope>
    <source>
        <strain evidence="2">DFI.4.35</strain>
    </source>
</reference>
<protein>
    <submittedName>
        <fullName evidence="2">Uncharacterized protein</fullName>
    </submittedName>
</protein>
<evidence type="ECO:0000313" key="3">
    <source>
        <dbReference type="Proteomes" id="UP001198010"/>
    </source>
</evidence>
<evidence type="ECO:0000256" key="1">
    <source>
        <dbReference type="SAM" id="Phobius"/>
    </source>
</evidence>
<keyword evidence="1" id="KW-1133">Transmembrane helix</keyword>
<sequence>MMKVIYAVRILAAILVVGTVGSVDIDRIDLWTGFCQAMLGVTLWLLTGYWIEELKEYGER</sequence>
<accession>A0AB35HAL1</accession>